<dbReference type="NCBIfam" id="TIGR00254">
    <property type="entry name" value="GGDEF"/>
    <property type="match status" value="1"/>
</dbReference>
<feature type="domain" description="PAS" evidence="11">
    <location>
        <begin position="317"/>
        <end position="362"/>
    </location>
</feature>
<sequence>MSNGSYFGLLNNAVLLLALGVSYEMLGINRIQDRFLRRLVSGLLVGGISIAVMLTPWQLAPGIIFDTRWVVISLSGLFFGLIPTLIGGVMAILFRLFLGGDGAIIGSLTILSGGVIGLGWRYLQRRLEWPLDWLRLYLFSIVVELAVLGCMLLMPSEVRWAIIYAVAPPMLILFPLGSLLLGLLLIRKDQHRKAKRALAESQSRYQTIIESLDEVGEGLFIVGEDSRIEYMNQTMIRWFGDRTGEFCSDSVAALDNHHQYRRLVQSEGQGRSVYYRPESPDGRHFEIIGTPISNRDGSVSRLEVVRDVSGRKHNEEQIRTLSQVVEQSPVSVVITDTEGCIEYVNSTFEKISGYCAAEVIGQHTRILQSGKTPMRNYQELWRTIKSGGSWRGEFCNKKKSGELFWERAHIAPVLDEAGGTRHFLAVKEDITLHKAQEQRILQQAHFDGLTGLPNRFLSLDRLDQLTRDAGRANQHVAVLFLDLDDFKKVNDSLGHEVGDQLLVQAADRLSTQVRSSDTVGRLGGDEFIIMLGGLDEIDRSGRVAEQMLSQFHRPFNLDGRELVLTASLGVAIYPEDGANPAELLRNADTAMYCSKEAGRNTYHYYTESMNQGVARRLLLEEHLRGALMRGEFRLHYQPQIELASGRLIGTEALLRWNNPELGEVSPAEFIPIAEQTGLIVSIGEYVITESLAQLAQWQQMAEQPLLMAVNVSPRQFRDPALVPFIERAIKRTGVPAECLELEITEGVLMSGHSYVDIALSAINRLGVAIAMDDFGTGYSSLSYLRNYPFDILKIDRSFIDDVPMDEADRELVNATIAMAHGLGLKVVAEGVETRGQLDYLKAQGCDYAQGYLFSSAVPGEEIPSLLDNKVFV</sequence>
<dbReference type="GO" id="GO:0071555">
    <property type="term" value="P:cell wall organization"/>
    <property type="evidence" value="ECO:0007669"/>
    <property type="project" value="InterPro"/>
</dbReference>
<dbReference type="EMBL" id="PKUN01000004">
    <property type="protein sequence ID" value="PLX62564.1"/>
    <property type="molecule type" value="Genomic_DNA"/>
</dbReference>
<feature type="transmembrane region" description="Helical" evidence="10">
    <location>
        <begin position="134"/>
        <end position="154"/>
    </location>
</feature>
<keyword evidence="6 10" id="KW-0812">Transmembrane</keyword>
<evidence type="ECO:0000313" key="16">
    <source>
        <dbReference type="Proteomes" id="UP000235015"/>
    </source>
</evidence>
<feature type="domain" description="EAL" evidence="13">
    <location>
        <begin position="616"/>
        <end position="870"/>
    </location>
</feature>
<dbReference type="InterPro" id="IPR035919">
    <property type="entry name" value="EAL_sf"/>
</dbReference>
<dbReference type="InterPro" id="IPR043128">
    <property type="entry name" value="Rev_trsase/Diguanyl_cyclase"/>
</dbReference>
<dbReference type="SMART" id="SM00091">
    <property type="entry name" value="PAS"/>
    <property type="match status" value="2"/>
</dbReference>
<dbReference type="PROSITE" id="PS50113">
    <property type="entry name" value="PAC"/>
    <property type="match status" value="1"/>
</dbReference>
<dbReference type="Gene3D" id="3.30.70.270">
    <property type="match status" value="1"/>
</dbReference>
<dbReference type="InterPro" id="IPR001633">
    <property type="entry name" value="EAL_dom"/>
</dbReference>
<gene>
    <name evidence="15" type="ORF">C0630_04950</name>
</gene>
<accession>A0A2N6CYW4</accession>
<dbReference type="RefSeq" id="WP_273438112.1">
    <property type="nucleotide sequence ID" value="NZ_PKUN01000004.1"/>
</dbReference>
<dbReference type="AlphaFoldDB" id="A0A2N6CYW4"/>
<evidence type="ECO:0000256" key="4">
    <source>
        <dbReference type="ARBA" id="ARBA00022475"/>
    </source>
</evidence>
<dbReference type="Pfam" id="PF08448">
    <property type="entry name" value="PAS_4"/>
    <property type="match status" value="1"/>
</dbReference>
<evidence type="ECO:0000259" key="14">
    <source>
        <dbReference type="PROSITE" id="PS50887"/>
    </source>
</evidence>
<reference evidence="15 16" key="1">
    <citation type="submission" date="2017-11" db="EMBL/GenBank/DDBJ databases">
        <title>Genome-resolved metagenomics identifies genetic mobility, metabolic interactions, and unexpected diversity in perchlorate-reducing communities.</title>
        <authorList>
            <person name="Barnum T.P."/>
            <person name="Figueroa I.A."/>
            <person name="Carlstrom C.I."/>
            <person name="Lucas L.N."/>
            <person name="Engelbrektson A.L."/>
            <person name="Coates J.D."/>
        </authorList>
    </citation>
    <scope>NUCLEOTIDE SEQUENCE [LARGE SCALE GENOMIC DNA]</scope>
    <source>
        <strain evidence="15">BM301</strain>
    </source>
</reference>
<evidence type="ECO:0000256" key="3">
    <source>
        <dbReference type="ARBA" id="ARBA00012282"/>
    </source>
</evidence>
<dbReference type="SUPFAM" id="SSF141868">
    <property type="entry name" value="EAL domain-like"/>
    <property type="match status" value="1"/>
</dbReference>
<keyword evidence="8 10" id="KW-0472">Membrane</keyword>
<dbReference type="InterPro" id="IPR000014">
    <property type="entry name" value="PAS"/>
</dbReference>
<evidence type="ECO:0000256" key="5">
    <source>
        <dbReference type="ARBA" id="ARBA00022636"/>
    </source>
</evidence>
<feature type="transmembrane region" description="Helical" evidence="10">
    <location>
        <begin position="103"/>
        <end position="122"/>
    </location>
</feature>
<dbReference type="CDD" id="cd01949">
    <property type="entry name" value="GGDEF"/>
    <property type="match status" value="1"/>
</dbReference>
<comment type="cofactor">
    <cofactor evidence="1">
        <name>Mg(2+)</name>
        <dbReference type="ChEBI" id="CHEBI:18420"/>
    </cofactor>
</comment>
<dbReference type="InterPro" id="IPR000700">
    <property type="entry name" value="PAS-assoc_C"/>
</dbReference>
<dbReference type="Pfam" id="PF07694">
    <property type="entry name" value="5TM-5TMR_LYT"/>
    <property type="match status" value="1"/>
</dbReference>
<dbReference type="PROSITE" id="PS50887">
    <property type="entry name" value="GGDEF"/>
    <property type="match status" value="1"/>
</dbReference>
<protein>
    <recommendedName>
        <fullName evidence="3">cyclic-guanylate-specific phosphodiesterase</fullName>
        <ecNumber evidence="3">3.1.4.52</ecNumber>
    </recommendedName>
</protein>
<dbReference type="EC" id="3.1.4.52" evidence="3"/>
<keyword evidence="7 10" id="KW-1133">Transmembrane helix</keyword>
<dbReference type="FunFam" id="3.20.20.450:FF:000001">
    <property type="entry name" value="Cyclic di-GMP phosphodiesterase yahA"/>
    <property type="match status" value="1"/>
</dbReference>
<organism evidence="15 16">
    <name type="scientific">Sedimenticola selenatireducens</name>
    <dbReference type="NCBI Taxonomy" id="191960"/>
    <lineage>
        <taxon>Bacteria</taxon>
        <taxon>Pseudomonadati</taxon>
        <taxon>Pseudomonadota</taxon>
        <taxon>Gammaproteobacteria</taxon>
        <taxon>Chromatiales</taxon>
        <taxon>Sedimenticolaceae</taxon>
        <taxon>Sedimenticola</taxon>
    </lineage>
</organism>
<evidence type="ECO:0000256" key="6">
    <source>
        <dbReference type="ARBA" id="ARBA00022692"/>
    </source>
</evidence>
<feature type="transmembrane region" description="Helical" evidence="10">
    <location>
        <begin position="69"/>
        <end position="96"/>
    </location>
</feature>
<feature type="transmembrane region" description="Helical" evidence="10">
    <location>
        <begin position="161"/>
        <end position="186"/>
    </location>
</feature>
<comment type="catalytic activity">
    <reaction evidence="9">
        <text>3',3'-c-di-GMP + H2O = 5'-phosphoguanylyl(3'-&gt;5')guanosine + H(+)</text>
        <dbReference type="Rhea" id="RHEA:24902"/>
        <dbReference type="ChEBI" id="CHEBI:15377"/>
        <dbReference type="ChEBI" id="CHEBI:15378"/>
        <dbReference type="ChEBI" id="CHEBI:58754"/>
        <dbReference type="ChEBI" id="CHEBI:58805"/>
        <dbReference type="EC" id="3.1.4.52"/>
    </reaction>
    <physiologicalReaction direction="left-to-right" evidence="9">
        <dbReference type="Rhea" id="RHEA:24903"/>
    </physiologicalReaction>
</comment>
<dbReference type="InterPro" id="IPR011620">
    <property type="entry name" value="Sig_transdc_His_kinase_LytS_TM"/>
</dbReference>
<dbReference type="STRING" id="1111735.GCA_000428045_00586"/>
<dbReference type="InterPro" id="IPR000160">
    <property type="entry name" value="GGDEF_dom"/>
</dbReference>
<comment type="caution">
    <text evidence="15">The sequence shown here is derived from an EMBL/GenBank/DDBJ whole genome shotgun (WGS) entry which is preliminary data.</text>
</comment>
<dbReference type="FunFam" id="3.30.70.270:FF:000001">
    <property type="entry name" value="Diguanylate cyclase domain protein"/>
    <property type="match status" value="1"/>
</dbReference>
<dbReference type="InterPro" id="IPR035965">
    <property type="entry name" value="PAS-like_dom_sf"/>
</dbReference>
<dbReference type="Pfam" id="PF00563">
    <property type="entry name" value="EAL"/>
    <property type="match status" value="1"/>
</dbReference>
<evidence type="ECO:0000256" key="2">
    <source>
        <dbReference type="ARBA" id="ARBA00004651"/>
    </source>
</evidence>
<dbReference type="InterPro" id="IPR029787">
    <property type="entry name" value="Nucleotide_cyclase"/>
</dbReference>
<dbReference type="SMART" id="SM00052">
    <property type="entry name" value="EAL"/>
    <property type="match status" value="1"/>
</dbReference>
<dbReference type="GO" id="GO:0071732">
    <property type="term" value="P:cellular response to nitric oxide"/>
    <property type="evidence" value="ECO:0007669"/>
    <property type="project" value="UniProtKB-ARBA"/>
</dbReference>
<evidence type="ECO:0000256" key="10">
    <source>
        <dbReference type="SAM" id="Phobius"/>
    </source>
</evidence>
<evidence type="ECO:0000259" key="11">
    <source>
        <dbReference type="PROSITE" id="PS50112"/>
    </source>
</evidence>
<dbReference type="InterPro" id="IPR052155">
    <property type="entry name" value="Biofilm_reg_signaling"/>
</dbReference>
<proteinExistence type="predicted"/>
<feature type="domain" description="GGDEF" evidence="14">
    <location>
        <begin position="474"/>
        <end position="607"/>
    </location>
</feature>
<dbReference type="PROSITE" id="PS50112">
    <property type="entry name" value="PAS"/>
    <property type="match status" value="1"/>
</dbReference>
<dbReference type="Pfam" id="PF13426">
    <property type="entry name" value="PAS_9"/>
    <property type="match status" value="1"/>
</dbReference>
<comment type="subcellular location">
    <subcellularLocation>
        <location evidence="2">Cell membrane</location>
        <topology evidence="2">Multi-pass membrane protein</topology>
    </subcellularLocation>
</comment>
<dbReference type="CDD" id="cd01948">
    <property type="entry name" value="EAL"/>
    <property type="match status" value="1"/>
</dbReference>
<dbReference type="GO" id="GO:0005886">
    <property type="term" value="C:plasma membrane"/>
    <property type="evidence" value="ECO:0007669"/>
    <property type="project" value="UniProtKB-SubCell"/>
</dbReference>
<dbReference type="SMART" id="SM00267">
    <property type="entry name" value="GGDEF"/>
    <property type="match status" value="1"/>
</dbReference>
<keyword evidence="5" id="KW-0973">c-di-GMP</keyword>
<dbReference type="SUPFAM" id="SSF55785">
    <property type="entry name" value="PYP-like sensor domain (PAS domain)"/>
    <property type="match status" value="2"/>
</dbReference>
<dbReference type="CDD" id="cd00130">
    <property type="entry name" value="PAS"/>
    <property type="match status" value="1"/>
</dbReference>
<dbReference type="SMART" id="SM00086">
    <property type="entry name" value="PAC"/>
    <property type="match status" value="2"/>
</dbReference>
<evidence type="ECO:0000259" key="13">
    <source>
        <dbReference type="PROSITE" id="PS50883"/>
    </source>
</evidence>
<dbReference type="GO" id="GO:0071111">
    <property type="term" value="F:cyclic-guanylate-specific phosphodiesterase activity"/>
    <property type="evidence" value="ECO:0007669"/>
    <property type="project" value="UniProtKB-EC"/>
</dbReference>
<evidence type="ECO:0000256" key="8">
    <source>
        <dbReference type="ARBA" id="ARBA00023136"/>
    </source>
</evidence>
<dbReference type="Proteomes" id="UP000235015">
    <property type="component" value="Unassembled WGS sequence"/>
</dbReference>
<evidence type="ECO:0000259" key="12">
    <source>
        <dbReference type="PROSITE" id="PS50113"/>
    </source>
</evidence>
<feature type="domain" description="PAC" evidence="12">
    <location>
        <begin position="390"/>
        <end position="442"/>
    </location>
</feature>
<feature type="transmembrane region" description="Helical" evidence="10">
    <location>
        <begin position="38"/>
        <end position="57"/>
    </location>
</feature>
<dbReference type="Gene3D" id="3.30.450.20">
    <property type="entry name" value="PAS domain"/>
    <property type="match status" value="2"/>
</dbReference>
<dbReference type="Gene3D" id="3.20.20.450">
    <property type="entry name" value="EAL domain"/>
    <property type="match status" value="1"/>
</dbReference>
<dbReference type="InterPro" id="IPR001610">
    <property type="entry name" value="PAC"/>
</dbReference>
<dbReference type="PROSITE" id="PS50883">
    <property type="entry name" value="EAL"/>
    <property type="match status" value="1"/>
</dbReference>
<evidence type="ECO:0000256" key="9">
    <source>
        <dbReference type="ARBA" id="ARBA00051114"/>
    </source>
</evidence>
<dbReference type="NCBIfam" id="TIGR00229">
    <property type="entry name" value="sensory_box"/>
    <property type="match status" value="1"/>
</dbReference>
<dbReference type="InterPro" id="IPR013656">
    <property type="entry name" value="PAS_4"/>
</dbReference>
<evidence type="ECO:0000256" key="7">
    <source>
        <dbReference type="ARBA" id="ARBA00022989"/>
    </source>
</evidence>
<evidence type="ECO:0000256" key="1">
    <source>
        <dbReference type="ARBA" id="ARBA00001946"/>
    </source>
</evidence>
<dbReference type="PANTHER" id="PTHR44757">
    <property type="entry name" value="DIGUANYLATE CYCLASE DGCP"/>
    <property type="match status" value="1"/>
</dbReference>
<dbReference type="PANTHER" id="PTHR44757:SF2">
    <property type="entry name" value="BIOFILM ARCHITECTURE MAINTENANCE PROTEIN MBAA"/>
    <property type="match status" value="1"/>
</dbReference>
<dbReference type="Pfam" id="PF00990">
    <property type="entry name" value="GGDEF"/>
    <property type="match status" value="1"/>
</dbReference>
<keyword evidence="4" id="KW-1003">Cell membrane</keyword>
<name>A0A2N6CYW4_9GAMM</name>
<evidence type="ECO:0000313" key="15">
    <source>
        <dbReference type="EMBL" id="PLX62564.1"/>
    </source>
</evidence>
<dbReference type="SUPFAM" id="SSF55073">
    <property type="entry name" value="Nucleotide cyclase"/>
    <property type="match status" value="1"/>
</dbReference>
<feature type="transmembrane region" description="Helical" evidence="10">
    <location>
        <begin position="6"/>
        <end position="26"/>
    </location>
</feature>
<dbReference type="GO" id="GO:0000155">
    <property type="term" value="F:phosphorelay sensor kinase activity"/>
    <property type="evidence" value="ECO:0007669"/>
    <property type="project" value="InterPro"/>
</dbReference>